<comment type="caution">
    <text evidence="2">The sequence shown here is derived from an EMBL/GenBank/DDBJ whole genome shotgun (WGS) entry which is preliminary data.</text>
</comment>
<dbReference type="Proteomes" id="UP000242188">
    <property type="component" value="Unassembled WGS sequence"/>
</dbReference>
<evidence type="ECO:0000313" key="2">
    <source>
        <dbReference type="EMBL" id="OWF44905.1"/>
    </source>
</evidence>
<proteinExistence type="predicted"/>
<reference evidence="2 3" key="1">
    <citation type="journal article" date="2017" name="Nat. Ecol. Evol.">
        <title>Scallop genome provides insights into evolution of bilaterian karyotype and development.</title>
        <authorList>
            <person name="Wang S."/>
            <person name="Zhang J."/>
            <person name="Jiao W."/>
            <person name="Li J."/>
            <person name="Xun X."/>
            <person name="Sun Y."/>
            <person name="Guo X."/>
            <person name="Huan P."/>
            <person name="Dong B."/>
            <person name="Zhang L."/>
            <person name="Hu X."/>
            <person name="Sun X."/>
            <person name="Wang J."/>
            <person name="Zhao C."/>
            <person name="Wang Y."/>
            <person name="Wang D."/>
            <person name="Huang X."/>
            <person name="Wang R."/>
            <person name="Lv J."/>
            <person name="Li Y."/>
            <person name="Zhang Z."/>
            <person name="Liu B."/>
            <person name="Lu W."/>
            <person name="Hui Y."/>
            <person name="Liang J."/>
            <person name="Zhou Z."/>
            <person name="Hou R."/>
            <person name="Li X."/>
            <person name="Liu Y."/>
            <person name="Li H."/>
            <person name="Ning X."/>
            <person name="Lin Y."/>
            <person name="Zhao L."/>
            <person name="Xing Q."/>
            <person name="Dou J."/>
            <person name="Li Y."/>
            <person name="Mao J."/>
            <person name="Guo H."/>
            <person name="Dou H."/>
            <person name="Li T."/>
            <person name="Mu C."/>
            <person name="Jiang W."/>
            <person name="Fu Q."/>
            <person name="Fu X."/>
            <person name="Miao Y."/>
            <person name="Liu J."/>
            <person name="Yu Q."/>
            <person name="Li R."/>
            <person name="Liao H."/>
            <person name="Li X."/>
            <person name="Kong Y."/>
            <person name="Jiang Z."/>
            <person name="Chourrout D."/>
            <person name="Li R."/>
            <person name="Bao Z."/>
        </authorList>
    </citation>
    <scope>NUCLEOTIDE SEQUENCE [LARGE SCALE GENOMIC DNA]</scope>
    <source>
        <strain evidence="2 3">PY_sf001</strain>
    </source>
</reference>
<organism evidence="2 3">
    <name type="scientific">Mizuhopecten yessoensis</name>
    <name type="common">Japanese scallop</name>
    <name type="synonym">Patinopecten yessoensis</name>
    <dbReference type="NCBI Taxonomy" id="6573"/>
    <lineage>
        <taxon>Eukaryota</taxon>
        <taxon>Metazoa</taxon>
        <taxon>Spiralia</taxon>
        <taxon>Lophotrochozoa</taxon>
        <taxon>Mollusca</taxon>
        <taxon>Bivalvia</taxon>
        <taxon>Autobranchia</taxon>
        <taxon>Pteriomorphia</taxon>
        <taxon>Pectinida</taxon>
        <taxon>Pectinoidea</taxon>
        <taxon>Pectinidae</taxon>
        <taxon>Mizuhopecten</taxon>
    </lineage>
</organism>
<dbReference type="EMBL" id="NEDP02004652">
    <property type="protein sequence ID" value="OWF44905.1"/>
    <property type="molecule type" value="Genomic_DNA"/>
</dbReference>
<dbReference type="AlphaFoldDB" id="A0A210Q869"/>
<accession>A0A210Q869</accession>
<gene>
    <name evidence="2" type="ORF">KP79_PYT16709</name>
</gene>
<protein>
    <submittedName>
        <fullName evidence="2">Uncharacterized protein</fullName>
    </submittedName>
</protein>
<keyword evidence="3" id="KW-1185">Reference proteome</keyword>
<name>A0A210Q869_MIZYE</name>
<feature type="region of interest" description="Disordered" evidence="1">
    <location>
        <begin position="1"/>
        <end position="23"/>
    </location>
</feature>
<evidence type="ECO:0000256" key="1">
    <source>
        <dbReference type="SAM" id="MobiDB-lite"/>
    </source>
</evidence>
<evidence type="ECO:0000313" key="3">
    <source>
        <dbReference type="Proteomes" id="UP000242188"/>
    </source>
</evidence>
<dbReference type="OrthoDB" id="6143593at2759"/>
<sequence length="428" mass="48362">MASKRARHDATDEEGEQNVHRKRDSDTCQCDIGKDTVFIDIPTKIINGINFALDALIKEDCFLPSITLTPLKILMCNGADKHEGFPFSKAYCSTDMYDTDYAFGTVFRKGINMLIDMFQRRTPGNRQHRFVLSRLLHYLSDMVNNDLESLEADNLTSLKETQLSSVLVNHLFGKLSASSSFVIDKQCKGKEECRKNNKENVPCPCGGEGCQLSGYYGDTSIGNELVWHGRVDTLVNNEVIVDTIVDDDDSSRSPGENSSVEEKMRSWSLIRSHQIIAETIVFSFLKKQRNREKDAFLFPCVAVSDQDMVIYFYDSFHDILLESSKIPLHGVLTGPVTGSVNLIAVLVSWLVVNHKYLCDGVVEEMKTTRAGFFSQAGSKLRIYEKYIKLGDVGNASRVSHDATENVFRKRHIDPEMIERKQLIRTKDN</sequence>